<sequence length="52" mass="5960">CLSVNFKVIGNPRPCKCNIELSMGKDKLIEVNSNMIESLPLRFVDSHRVNWN</sequence>
<reference evidence="1 2" key="1">
    <citation type="journal article" date="2019" name="Sci. Rep.">
        <title>Orb-weaving spider Araneus ventricosus genome elucidates the spidroin gene catalogue.</title>
        <authorList>
            <person name="Kono N."/>
            <person name="Nakamura H."/>
            <person name="Ohtoshi R."/>
            <person name="Moran D.A.P."/>
            <person name="Shinohara A."/>
            <person name="Yoshida Y."/>
            <person name="Fujiwara M."/>
            <person name="Mori M."/>
            <person name="Tomita M."/>
            <person name="Arakawa K."/>
        </authorList>
    </citation>
    <scope>NUCLEOTIDE SEQUENCE [LARGE SCALE GENOMIC DNA]</scope>
</reference>
<proteinExistence type="predicted"/>
<gene>
    <name evidence="1" type="ORF">AVEN_226032-2_1</name>
</gene>
<evidence type="ECO:0000313" key="1">
    <source>
        <dbReference type="EMBL" id="GBM67664.1"/>
    </source>
</evidence>
<dbReference type="EMBL" id="BGPR01002094">
    <property type="protein sequence ID" value="GBM67664.1"/>
    <property type="molecule type" value="Genomic_DNA"/>
</dbReference>
<accession>A0A4Y2HQG9</accession>
<keyword evidence="2" id="KW-1185">Reference proteome</keyword>
<dbReference type="Proteomes" id="UP000499080">
    <property type="component" value="Unassembled WGS sequence"/>
</dbReference>
<name>A0A4Y2HQG9_ARAVE</name>
<organism evidence="1 2">
    <name type="scientific">Araneus ventricosus</name>
    <name type="common">Orbweaver spider</name>
    <name type="synonym">Epeira ventricosa</name>
    <dbReference type="NCBI Taxonomy" id="182803"/>
    <lineage>
        <taxon>Eukaryota</taxon>
        <taxon>Metazoa</taxon>
        <taxon>Ecdysozoa</taxon>
        <taxon>Arthropoda</taxon>
        <taxon>Chelicerata</taxon>
        <taxon>Arachnida</taxon>
        <taxon>Araneae</taxon>
        <taxon>Araneomorphae</taxon>
        <taxon>Entelegynae</taxon>
        <taxon>Araneoidea</taxon>
        <taxon>Araneidae</taxon>
        <taxon>Araneus</taxon>
    </lineage>
</organism>
<feature type="non-terminal residue" evidence="1">
    <location>
        <position position="1"/>
    </location>
</feature>
<protein>
    <submittedName>
        <fullName evidence="1">Uncharacterized protein</fullName>
    </submittedName>
</protein>
<comment type="caution">
    <text evidence="1">The sequence shown here is derived from an EMBL/GenBank/DDBJ whole genome shotgun (WGS) entry which is preliminary data.</text>
</comment>
<dbReference type="AlphaFoldDB" id="A0A4Y2HQG9"/>
<evidence type="ECO:0000313" key="2">
    <source>
        <dbReference type="Proteomes" id="UP000499080"/>
    </source>
</evidence>